<keyword evidence="3" id="KW-0436">Ligase</keyword>
<dbReference type="InterPro" id="IPR013221">
    <property type="entry name" value="Mur_ligase_cen"/>
</dbReference>
<dbReference type="PANTHER" id="PTHR23135:SF4">
    <property type="entry name" value="UDP-N-ACETYLMURAMOYL-L-ALANYL-D-GLUTAMATE--2,6-DIAMINOPIMELATE LIGASE MURE HOMOLOG, CHLOROPLASTIC"/>
    <property type="match status" value="1"/>
</dbReference>
<dbReference type="InterPro" id="IPR036565">
    <property type="entry name" value="Mur-like_cat_sf"/>
</dbReference>
<organism evidence="3 4">
    <name type="scientific">Proteus mirabilis</name>
    <dbReference type="NCBI Taxonomy" id="584"/>
    <lineage>
        <taxon>Bacteria</taxon>
        <taxon>Pseudomonadati</taxon>
        <taxon>Pseudomonadota</taxon>
        <taxon>Gammaproteobacteria</taxon>
        <taxon>Enterobacterales</taxon>
        <taxon>Morganellaceae</taxon>
        <taxon>Proteus</taxon>
    </lineage>
</organism>
<dbReference type="SUPFAM" id="SSF53623">
    <property type="entry name" value="MurD-like peptide ligases, catalytic domain"/>
    <property type="match status" value="1"/>
</dbReference>
<feature type="domain" description="Mur ligase N-terminal catalytic" evidence="1">
    <location>
        <begin position="25"/>
        <end position="101"/>
    </location>
</feature>
<proteinExistence type="predicted"/>
<dbReference type="Gene3D" id="3.40.1390.10">
    <property type="entry name" value="MurE/MurF, N-terminal domain"/>
    <property type="match status" value="1"/>
</dbReference>
<dbReference type="Gene3D" id="3.40.1190.10">
    <property type="entry name" value="Mur-like, catalytic domain"/>
    <property type="match status" value="1"/>
</dbReference>
<evidence type="ECO:0000313" key="3">
    <source>
        <dbReference type="EMBL" id="SPY93958.1"/>
    </source>
</evidence>
<protein>
    <submittedName>
        <fullName evidence="3">UDP-N-acetylmuramoylalanyl-D-glutamate--2, 6-diaminopimelate ligase</fullName>
        <ecNumber evidence="3">6.3.2.13</ecNumber>
    </submittedName>
</protein>
<reference evidence="3 4" key="1">
    <citation type="submission" date="2018-06" db="EMBL/GenBank/DDBJ databases">
        <authorList>
            <consortium name="Pathogen Informatics"/>
            <person name="Doyle S."/>
        </authorList>
    </citation>
    <scope>NUCLEOTIDE SEQUENCE [LARGE SCALE GENOMIC DNA]</scope>
    <source>
        <strain evidence="3 4">NCTC10975</strain>
    </source>
</reference>
<gene>
    <name evidence="3" type="primary">murE_1</name>
    <name evidence="3" type="ORF">NCTC10975_00287</name>
</gene>
<evidence type="ECO:0000313" key="4">
    <source>
        <dbReference type="Proteomes" id="UP000251485"/>
    </source>
</evidence>
<dbReference type="Pfam" id="PF01225">
    <property type="entry name" value="Mur_ligase"/>
    <property type="match status" value="1"/>
</dbReference>
<dbReference type="PANTHER" id="PTHR23135">
    <property type="entry name" value="MUR LIGASE FAMILY MEMBER"/>
    <property type="match status" value="1"/>
</dbReference>
<dbReference type="InterPro" id="IPR000713">
    <property type="entry name" value="Mur_ligase_N"/>
</dbReference>
<dbReference type="AlphaFoldDB" id="A0A2X2BHQ5"/>
<dbReference type="Proteomes" id="UP000251485">
    <property type="component" value="Unassembled WGS sequence"/>
</dbReference>
<feature type="domain" description="Mur ligase central" evidence="2">
    <location>
        <begin position="114"/>
        <end position="234"/>
    </location>
</feature>
<dbReference type="EC" id="6.3.2.13" evidence="3"/>
<evidence type="ECO:0000259" key="2">
    <source>
        <dbReference type="Pfam" id="PF08245"/>
    </source>
</evidence>
<sequence>MADPNLSDLLGALGIQAPSLTLKDMTLDSRKAASGDLFVAIKGHETDGRRYIPQAIAQGVCAVLAEAEGIATHGEIRESHGIPVIYIENLNCQLSKLAGIFYHQPADKLKLIGVTGTNGKTTTTQLLAQWAQGLGEVSAVMGTVGNGLLDHIVPAMNTTGSAVDIQLELQQLVNQGATFTAMEVSSHGLVQGRVSALPFVASVFTNLSRDHLDYHGDMANYEQAKWLLFSTHHSGEKNH</sequence>
<dbReference type="GO" id="GO:0008765">
    <property type="term" value="F:UDP-N-acetylmuramoylalanyl-D-glutamate-2,6-diaminopimelate ligase activity"/>
    <property type="evidence" value="ECO:0007669"/>
    <property type="project" value="UniProtKB-EC"/>
</dbReference>
<dbReference type="InterPro" id="IPR035911">
    <property type="entry name" value="MurE/MurF_N"/>
</dbReference>
<dbReference type="Pfam" id="PF08245">
    <property type="entry name" value="Mur_ligase_M"/>
    <property type="match status" value="1"/>
</dbReference>
<accession>A0A2X2BHQ5</accession>
<dbReference type="SUPFAM" id="SSF63418">
    <property type="entry name" value="MurE/MurF N-terminal domain"/>
    <property type="match status" value="1"/>
</dbReference>
<evidence type="ECO:0000259" key="1">
    <source>
        <dbReference type="Pfam" id="PF01225"/>
    </source>
</evidence>
<dbReference type="EMBL" id="UAUE01000001">
    <property type="protein sequence ID" value="SPY93958.1"/>
    <property type="molecule type" value="Genomic_DNA"/>
</dbReference>
<name>A0A2X2BHQ5_PROMI</name>
<dbReference type="GO" id="GO:0005524">
    <property type="term" value="F:ATP binding"/>
    <property type="evidence" value="ECO:0007669"/>
    <property type="project" value="InterPro"/>
</dbReference>